<keyword evidence="5 11" id="KW-0997">Cell inner membrane</keyword>
<dbReference type="FunFam" id="1.20.120.1780:FF:000001">
    <property type="entry name" value="4-hydroxybenzoate octaprenyltransferase"/>
    <property type="match status" value="1"/>
</dbReference>
<evidence type="ECO:0000256" key="7">
    <source>
        <dbReference type="ARBA" id="ARBA00022688"/>
    </source>
</evidence>
<evidence type="ECO:0000256" key="4">
    <source>
        <dbReference type="ARBA" id="ARBA00022475"/>
    </source>
</evidence>
<organism evidence="13 14">
    <name type="scientific">Trinickia symbiotica</name>
    <dbReference type="NCBI Taxonomy" id="863227"/>
    <lineage>
        <taxon>Bacteria</taxon>
        <taxon>Pseudomonadati</taxon>
        <taxon>Pseudomonadota</taxon>
        <taxon>Betaproteobacteria</taxon>
        <taxon>Burkholderiales</taxon>
        <taxon>Burkholderiaceae</taxon>
        <taxon>Trinickia</taxon>
    </lineage>
</organism>
<sequence>MSIFDRASPYLRLARVDKPVGTFLLLWPTLGALSIAADGHPPPHLLVTFILGSFLMRSAGCVANDLADERFDAHVTRTKHRPLVCGAISRKQARRFLFLLLVLAALLLLPLNALTGLYALGASAIALCYPLGKRVFGLPQVVLGVAFSFGIPMAFASVLDFVPAVAWWLCAANLFWVVGYDTAYAMVDRPDDLLAGVRSSAITFGRHEVLAASGCFAAYLGIFAVLAIASGWTAAFWVGWTGALGCVVDQCFKMGSRDPALCFEAFNRAHRTGLCMLVGLAWALT</sequence>
<accession>A0A2T3XRG1</accession>
<dbReference type="GO" id="GO:0006744">
    <property type="term" value="P:ubiquinone biosynthetic process"/>
    <property type="evidence" value="ECO:0007669"/>
    <property type="project" value="UniProtKB-UniRule"/>
</dbReference>
<dbReference type="PANTHER" id="PTHR11048:SF28">
    <property type="entry name" value="4-HYDROXYBENZOATE POLYPRENYLTRANSFERASE, MITOCHONDRIAL"/>
    <property type="match status" value="1"/>
</dbReference>
<dbReference type="InterPro" id="IPR039653">
    <property type="entry name" value="Prenyltransferase"/>
</dbReference>
<dbReference type="CDD" id="cd13959">
    <property type="entry name" value="PT_UbiA_COQ2"/>
    <property type="match status" value="1"/>
</dbReference>
<dbReference type="GO" id="GO:0005886">
    <property type="term" value="C:plasma membrane"/>
    <property type="evidence" value="ECO:0007669"/>
    <property type="project" value="UniProtKB-SubCell"/>
</dbReference>
<evidence type="ECO:0000256" key="2">
    <source>
        <dbReference type="ARBA" id="ARBA00004141"/>
    </source>
</evidence>
<proteinExistence type="inferred from homology"/>
<evidence type="ECO:0000256" key="10">
    <source>
        <dbReference type="ARBA" id="ARBA00023136"/>
    </source>
</evidence>
<dbReference type="InterPro" id="IPR030470">
    <property type="entry name" value="UbiA_prenylTrfase_CS"/>
</dbReference>
<evidence type="ECO:0000313" key="14">
    <source>
        <dbReference type="Proteomes" id="UP000240638"/>
    </source>
</evidence>
<evidence type="ECO:0000256" key="12">
    <source>
        <dbReference type="NCBIfam" id="TIGR01474"/>
    </source>
</evidence>
<dbReference type="HAMAP" id="MF_01635">
    <property type="entry name" value="UbiA"/>
    <property type="match status" value="1"/>
</dbReference>
<dbReference type="Gene3D" id="1.10.357.140">
    <property type="entry name" value="UbiA prenyltransferase"/>
    <property type="match status" value="1"/>
</dbReference>
<reference evidence="13 14" key="1">
    <citation type="submission" date="2018-03" db="EMBL/GenBank/DDBJ databases">
        <title>Whole genome analyses suggest that Burkholderia sensu lato contains two further novel genera in the rhizoxinica-symbiotica group Mycetohabitans gen. nov., and Trinickia gen. nov.: implications for the evolution of diazotrophy and nodulation in the Burkholderiaceae.</title>
        <authorList>
            <person name="Estrada De Los Santos P."/>
            <person name="Palmer M."/>
            <person name="Chavez-Ramirez B."/>
            <person name="Steenkamp E.T."/>
            <person name="Hirsch A.M."/>
            <person name="Manyaka P."/>
            <person name="Maluk M."/>
            <person name="Lafos M."/>
            <person name="Crook M."/>
            <person name="Gross E."/>
            <person name="Simon M.F."/>
            <person name="Bueno Dos Reis Junior F."/>
            <person name="Poole P.S."/>
            <person name="Venter S.N."/>
            <person name="James E.K."/>
        </authorList>
    </citation>
    <scope>NUCLEOTIDE SEQUENCE [LARGE SCALE GENOMIC DNA]</scope>
    <source>
        <strain evidence="13 14">JPY-366</strain>
    </source>
</reference>
<evidence type="ECO:0000256" key="6">
    <source>
        <dbReference type="ARBA" id="ARBA00022679"/>
    </source>
</evidence>
<dbReference type="InterPro" id="IPR044878">
    <property type="entry name" value="UbiA_sf"/>
</dbReference>
<name>A0A2T3XRG1_9BURK</name>
<comment type="pathway">
    <text evidence="11">Cofactor biosynthesis; ubiquinone biosynthesis.</text>
</comment>
<feature type="transmembrane region" description="Helical" evidence="11">
    <location>
        <begin position="165"/>
        <end position="187"/>
    </location>
</feature>
<comment type="catalytic activity">
    <reaction evidence="11">
        <text>all-trans-octaprenyl diphosphate + 4-hydroxybenzoate = 4-hydroxy-3-(all-trans-octaprenyl)benzoate + diphosphate</text>
        <dbReference type="Rhea" id="RHEA:27782"/>
        <dbReference type="ChEBI" id="CHEBI:1617"/>
        <dbReference type="ChEBI" id="CHEBI:17879"/>
        <dbReference type="ChEBI" id="CHEBI:33019"/>
        <dbReference type="ChEBI" id="CHEBI:57711"/>
        <dbReference type="EC" id="2.5.1.39"/>
    </reaction>
</comment>
<dbReference type="Gene3D" id="1.20.120.1780">
    <property type="entry name" value="UbiA prenyltransferase"/>
    <property type="match status" value="1"/>
</dbReference>
<dbReference type="PROSITE" id="PS00943">
    <property type="entry name" value="UBIA"/>
    <property type="match status" value="1"/>
</dbReference>
<evidence type="ECO:0000313" key="13">
    <source>
        <dbReference type="EMBL" id="PTB19042.1"/>
    </source>
</evidence>
<comment type="cofactor">
    <cofactor evidence="1 11">
        <name>Mg(2+)</name>
        <dbReference type="ChEBI" id="CHEBI:18420"/>
    </cofactor>
</comment>
<evidence type="ECO:0000256" key="5">
    <source>
        <dbReference type="ARBA" id="ARBA00022519"/>
    </source>
</evidence>
<evidence type="ECO:0000256" key="11">
    <source>
        <dbReference type="HAMAP-Rule" id="MF_01635"/>
    </source>
</evidence>
<keyword evidence="11" id="KW-0460">Magnesium</keyword>
<evidence type="ECO:0000256" key="9">
    <source>
        <dbReference type="ARBA" id="ARBA00022989"/>
    </source>
</evidence>
<dbReference type="EMBL" id="PYUC01000009">
    <property type="protein sequence ID" value="PTB19042.1"/>
    <property type="molecule type" value="Genomic_DNA"/>
</dbReference>
<comment type="subcellular location">
    <subcellularLocation>
        <location evidence="11">Cell inner membrane</location>
        <topology evidence="11">Multi-pass membrane protein</topology>
    </subcellularLocation>
    <subcellularLocation>
        <location evidence="2">Membrane</location>
        <topology evidence="2">Multi-pass membrane protein</topology>
    </subcellularLocation>
</comment>
<keyword evidence="4 11" id="KW-1003">Cell membrane</keyword>
<feature type="transmembrane region" description="Helical" evidence="11">
    <location>
        <begin position="141"/>
        <end position="159"/>
    </location>
</feature>
<evidence type="ECO:0000256" key="3">
    <source>
        <dbReference type="ARBA" id="ARBA00005985"/>
    </source>
</evidence>
<keyword evidence="9 11" id="KW-1133">Transmembrane helix</keyword>
<comment type="caution">
    <text evidence="11">Lacks conserved residue(s) required for the propagation of feature annotation.</text>
</comment>
<keyword evidence="7 11" id="KW-0831">Ubiquinone biosynthesis</keyword>
<keyword evidence="6 11" id="KW-0808">Transferase</keyword>
<dbReference type="AlphaFoldDB" id="A0A2T3XRG1"/>
<evidence type="ECO:0000256" key="1">
    <source>
        <dbReference type="ARBA" id="ARBA00001946"/>
    </source>
</evidence>
<gene>
    <name evidence="11" type="primary">ubiA</name>
    <name evidence="13" type="ORF">C9I57_18420</name>
</gene>
<evidence type="ECO:0000256" key="8">
    <source>
        <dbReference type="ARBA" id="ARBA00022692"/>
    </source>
</evidence>
<comment type="similarity">
    <text evidence="3 11">Belongs to the UbiA prenyltransferase family.</text>
</comment>
<comment type="caution">
    <text evidence="13">The sequence shown here is derived from an EMBL/GenBank/DDBJ whole genome shotgun (WGS) entry which is preliminary data.</text>
</comment>
<keyword evidence="8 11" id="KW-0812">Transmembrane</keyword>
<dbReference type="UniPathway" id="UPA00232"/>
<comment type="function">
    <text evidence="11">Catalyzes the prenylation of para-hydroxybenzoate (PHB) with an all-trans polyprenyl group. Mediates the second step in the final reaction sequence of ubiquinone-8 (UQ-8) biosynthesis, which is the condensation of the polyisoprenoid side chain with PHB, generating the first membrane-bound Q intermediate 3-octaprenyl-4-hydroxybenzoate.</text>
</comment>
<dbReference type="FunFam" id="1.10.357.140:FF:000008">
    <property type="entry name" value="4-hydroxybenzoate octaprenyltransferase"/>
    <property type="match status" value="1"/>
</dbReference>
<feature type="transmembrane region" description="Helical" evidence="11">
    <location>
        <begin position="96"/>
        <end position="129"/>
    </location>
</feature>
<dbReference type="PANTHER" id="PTHR11048">
    <property type="entry name" value="PRENYLTRANSFERASES"/>
    <property type="match status" value="1"/>
</dbReference>
<dbReference type="Pfam" id="PF01040">
    <property type="entry name" value="UbiA"/>
    <property type="match status" value="1"/>
</dbReference>
<dbReference type="GO" id="GO:0008412">
    <property type="term" value="F:4-hydroxybenzoate polyprenyltransferase activity"/>
    <property type="evidence" value="ECO:0007669"/>
    <property type="project" value="UniProtKB-UniRule"/>
</dbReference>
<dbReference type="Proteomes" id="UP000240638">
    <property type="component" value="Unassembled WGS sequence"/>
</dbReference>
<dbReference type="InterPro" id="IPR006370">
    <property type="entry name" value="HB_polyprenyltransferase-like"/>
</dbReference>
<keyword evidence="10 11" id="KW-0472">Membrane</keyword>
<dbReference type="EC" id="2.5.1.39" evidence="11 12"/>
<protein>
    <recommendedName>
        <fullName evidence="11 12">4-hydroxybenzoate octaprenyltransferase</fullName>
        <ecNumber evidence="11 12">2.5.1.39</ecNumber>
    </recommendedName>
    <alternativeName>
        <fullName evidence="11">4-HB polyprenyltransferase</fullName>
    </alternativeName>
</protein>
<feature type="transmembrane region" description="Helical" evidence="11">
    <location>
        <begin position="208"/>
        <end position="228"/>
    </location>
</feature>
<dbReference type="NCBIfam" id="TIGR01474">
    <property type="entry name" value="ubiA_proteo"/>
    <property type="match status" value="1"/>
</dbReference>
<dbReference type="InterPro" id="IPR000537">
    <property type="entry name" value="UbiA_prenyltransferase"/>
</dbReference>